<gene>
    <name evidence="2" type="ORF">J120_02095</name>
</gene>
<feature type="transmembrane region" description="Helical" evidence="1">
    <location>
        <begin position="136"/>
        <end position="157"/>
    </location>
</feature>
<keyword evidence="1" id="KW-0472">Membrane</keyword>
<evidence type="ECO:0000313" key="3">
    <source>
        <dbReference type="Proteomes" id="UP000032214"/>
    </source>
</evidence>
<comment type="caution">
    <text evidence="2">The sequence shown here is derived from an EMBL/GenBank/DDBJ whole genome shotgun (WGS) entry which is preliminary data.</text>
</comment>
<keyword evidence="1" id="KW-1133">Transmembrane helix</keyword>
<dbReference type="STRING" id="1306947.J120_02095"/>
<keyword evidence="3" id="KW-1185">Reference proteome</keyword>
<dbReference type="EMBL" id="ARQD01000001">
    <property type="protein sequence ID" value="KIX85698.1"/>
    <property type="molecule type" value="Genomic_DNA"/>
</dbReference>
<proteinExistence type="predicted"/>
<dbReference type="Proteomes" id="UP000032214">
    <property type="component" value="Unassembled WGS sequence"/>
</dbReference>
<reference evidence="2 3" key="1">
    <citation type="journal article" date="2013" name="Proc. Natl. Acad. Sci. U.S.A.">
        <title>Candidate phylum TM6 genome recovered from a hospital sink biofilm provides genomic insights into this uncultivated phylum.</title>
        <authorList>
            <person name="McLean J.S."/>
            <person name="Lombardo M.J."/>
            <person name="Badger J.H."/>
            <person name="Edlund A."/>
            <person name="Novotny M."/>
            <person name="Yee-Greenbaum J."/>
            <person name="Vyahhi N."/>
            <person name="Hall A.P."/>
            <person name="Yang Y."/>
            <person name="Dupont C.L."/>
            <person name="Ziegler M.G."/>
            <person name="Chitsaz H."/>
            <person name="Allen A.E."/>
            <person name="Yooseph S."/>
            <person name="Tesler G."/>
            <person name="Pevzner P.A."/>
            <person name="Friedman R.M."/>
            <person name="Nealson K.H."/>
            <person name="Venter J.C."/>
            <person name="Lasken R.S."/>
        </authorList>
    </citation>
    <scope>NUCLEOTIDE SEQUENCE [LARGE SCALE GENOMIC DNA]</scope>
    <source>
        <strain evidence="2 3">TM6SC1</strain>
    </source>
</reference>
<protein>
    <submittedName>
        <fullName evidence="2">Uncharacterized protein</fullName>
    </submittedName>
</protein>
<feature type="transmembrane region" description="Helical" evidence="1">
    <location>
        <begin position="98"/>
        <end position="116"/>
    </location>
</feature>
<accession>A0A0D2JN02</accession>
<organism evidence="2 3">
    <name type="scientific">candidate division TM6 bacterium JCVI TM6SC1</name>
    <dbReference type="NCBI Taxonomy" id="1306947"/>
    <lineage>
        <taxon>Bacteria</taxon>
        <taxon>Candidatus Babelota</taxon>
        <taxon>Vermiphilus</taxon>
    </lineage>
</organism>
<evidence type="ECO:0000313" key="2">
    <source>
        <dbReference type="EMBL" id="KIX85698.1"/>
    </source>
</evidence>
<name>A0A0D2JN02_9BACT</name>
<keyword evidence="1" id="KW-0812">Transmembrane</keyword>
<dbReference type="AlphaFoldDB" id="A0A0D2JN02"/>
<evidence type="ECO:0000256" key="1">
    <source>
        <dbReference type="SAM" id="Phobius"/>
    </source>
</evidence>
<sequence>MKYLIFSINILYFFNSICANNNLLLSANNINLLLIKHINEKKNQNILSRRWLYIQSAKSSNFVELNEVKKNRDFFIKILKDHINYLENQKRTRNRKFYLNKISLGCFLFATILGAGKEVFDLKEQFKNSIYIAKSIRYYTDFVVLPPLITFMIYSLFKSSQLILSGFGHIKSIPYKLERDRRILQELELSSSRN</sequence>